<feature type="domain" description="Thioredoxin" evidence="5">
    <location>
        <begin position="1369"/>
        <end position="1517"/>
    </location>
</feature>
<keyword evidence="4" id="KW-0812">Transmembrane</keyword>
<feature type="region of interest" description="Disordered" evidence="3">
    <location>
        <begin position="1093"/>
        <end position="1143"/>
    </location>
</feature>
<reference evidence="7" key="1">
    <citation type="submission" date="2015-01" db="EMBL/GenBank/DDBJ databases">
        <authorList>
            <person name="Aksoy S."/>
            <person name="Warren W."/>
            <person name="Wilson R.K."/>
        </authorList>
    </citation>
    <scope>NUCLEOTIDE SEQUENCE [LARGE SCALE GENOMIC DNA]</scope>
    <source>
        <strain evidence="7">IAEA</strain>
    </source>
</reference>
<dbReference type="InterPro" id="IPR013766">
    <property type="entry name" value="Thioredoxin_domain"/>
</dbReference>
<dbReference type="EMBL" id="JXJN01022981">
    <property type="status" value="NOT_ANNOTATED_CDS"/>
    <property type="molecule type" value="Genomic_DNA"/>
</dbReference>
<evidence type="ECO:0000256" key="3">
    <source>
        <dbReference type="SAM" id="MobiDB-lite"/>
    </source>
</evidence>
<dbReference type="PROSITE" id="PS51352">
    <property type="entry name" value="THIOREDOXIN_2"/>
    <property type="match status" value="2"/>
</dbReference>
<dbReference type="STRING" id="67801.A0A1B0BZ53"/>
<name>A0A1B0BZ53_9MUSC</name>
<dbReference type="Gene3D" id="3.40.50.11390">
    <property type="match status" value="1"/>
</dbReference>
<dbReference type="InterPro" id="IPR003591">
    <property type="entry name" value="Leu-rich_rpt_typical-subtyp"/>
</dbReference>
<evidence type="ECO:0000256" key="4">
    <source>
        <dbReference type="SAM" id="Phobius"/>
    </source>
</evidence>
<dbReference type="VEuPathDB" id="VectorBase:GPPI044848"/>
<evidence type="ECO:0000259" key="5">
    <source>
        <dbReference type="PROSITE" id="PS51352"/>
    </source>
</evidence>
<protein>
    <recommendedName>
        <fullName evidence="5">Thioredoxin domain-containing protein</fullName>
    </recommendedName>
</protein>
<keyword evidence="4" id="KW-1133">Transmembrane helix</keyword>
<dbReference type="InterPro" id="IPR036249">
    <property type="entry name" value="Thioredoxin-like_sf"/>
</dbReference>
<dbReference type="SUPFAM" id="SSF52058">
    <property type="entry name" value="L domain-like"/>
    <property type="match status" value="1"/>
</dbReference>
<proteinExistence type="predicted"/>
<dbReference type="Pfam" id="PF00085">
    <property type="entry name" value="Thioredoxin"/>
    <property type="match status" value="1"/>
</dbReference>
<evidence type="ECO:0000313" key="7">
    <source>
        <dbReference type="Proteomes" id="UP000092460"/>
    </source>
</evidence>
<keyword evidence="7" id="KW-1185">Reference proteome</keyword>
<dbReference type="CDD" id="cd02961">
    <property type="entry name" value="PDI_a_family"/>
    <property type="match status" value="3"/>
</dbReference>
<evidence type="ECO:0000256" key="1">
    <source>
        <dbReference type="ARBA" id="ARBA00022614"/>
    </source>
</evidence>
<feature type="transmembrane region" description="Helical" evidence="4">
    <location>
        <begin position="1981"/>
        <end position="2005"/>
    </location>
</feature>
<dbReference type="Pfam" id="PF13855">
    <property type="entry name" value="LRR_8"/>
    <property type="match status" value="1"/>
</dbReference>
<dbReference type="EnsemblMetazoa" id="GPPI044848-RA">
    <property type="protein sequence ID" value="GPPI044848-PA"/>
    <property type="gene ID" value="GPPI044848"/>
</dbReference>
<dbReference type="Gene3D" id="3.80.10.10">
    <property type="entry name" value="Ribonuclease Inhibitor"/>
    <property type="match status" value="2"/>
</dbReference>
<keyword evidence="1" id="KW-0433">Leucine-rich repeat</keyword>
<keyword evidence="4" id="KW-0472">Membrane</keyword>
<dbReference type="SUPFAM" id="SSF52833">
    <property type="entry name" value="Thioredoxin-like"/>
    <property type="match status" value="11"/>
</dbReference>
<organism evidence="6 7">
    <name type="scientific">Glossina palpalis gambiensis</name>
    <dbReference type="NCBI Taxonomy" id="67801"/>
    <lineage>
        <taxon>Eukaryota</taxon>
        <taxon>Metazoa</taxon>
        <taxon>Ecdysozoa</taxon>
        <taxon>Arthropoda</taxon>
        <taxon>Hexapoda</taxon>
        <taxon>Insecta</taxon>
        <taxon>Pterygota</taxon>
        <taxon>Neoptera</taxon>
        <taxon>Endopterygota</taxon>
        <taxon>Diptera</taxon>
        <taxon>Brachycera</taxon>
        <taxon>Muscomorpha</taxon>
        <taxon>Hippoboscoidea</taxon>
        <taxon>Glossinidae</taxon>
        <taxon>Glossina</taxon>
    </lineage>
</organism>
<dbReference type="PANTHER" id="PTHR19991:SF3">
    <property type="entry name" value="LETHAL (2) 01289, ISOFORM F"/>
    <property type="match status" value="1"/>
</dbReference>
<dbReference type="SMART" id="SM00365">
    <property type="entry name" value="LRR_SD22"/>
    <property type="match status" value="5"/>
</dbReference>
<dbReference type="PROSITE" id="PS51450">
    <property type="entry name" value="LRR"/>
    <property type="match status" value="1"/>
</dbReference>
<dbReference type="Proteomes" id="UP000092460">
    <property type="component" value="Unassembled WGS sequence"/>
</dbReference>
<sequence length="2036" mass="234777">KPQCRKCAKALQELENIDDEADQLGIGFVKIHDEALAEEYNLGGLPALVYYRHQTPIIYEGELQREEDVLEWLVQNKSTGDEDDVIEDVTPKTLATLISNIDNLVVLFYDHGNDDSMTVLEELEQIDDDCDKHGIQFVKIDDAKTAEEFGIDTIPAIVYFEKQIPNIYDGDLMDEEQILQWLISQLEHDEIEDVTDEMLDKMVKEGRVLAVLFYDNNDEKSERVLEELENIDDECDQLGVTFVKIDNPEEALEYGITKVPKLIYFEKGIPTIYEGNLEDEEKLLKWLEEQTNSDQIEDITDEMLDLIIEKMPHVAVLFYDKDQKKSQKILSELENIDDECDANDIAFVKIDDDTEAKEWGIDDIPAMVLFERGIPHVYDGDLMKEDELLGWLVHQKRYSEIPEVTDEMKDKLVENTEHLAIIFYDKDDKQDIRILNELENIDDELEKEGIVIVRIDNAAEAREYGLDHLPSLIYYENKIPALYEGDLMNEDEVLEWLILQKKTATIEEVTDEILTNLINDHEYVVVFFTGACEPGEKCDRTLVALETIDDELDETGIIFVTTEDTAVAKKYNIKTYPQLVFFRNRDPLIFTGDLEDEDEVLAWITDEETLEIPGRIEEVNAKMLDKILAENEHVVVFFYSEGDKKSQKILNELENIDDECEEKNIDFIKTSDDDIEKEYDLPGLPALAFYRHKFRTIYHGDLMKEDEILEWVIELYESTADVIESVDHDNKCDSCSAILEELENIDDDTDKHGIQFVKSNDVKLAHEIGIFAFPALVYYETGVPIMYDGNLKNENRVLQWLINQKSKRLLFQYRNIGDSGAVFKWILEQKADESIQLIDRETLNDYINTKDFLAVIFYKEDDPDAPRVLRHIELIDDEASEYGIYIVKMHDKLMAKKYGYRNPPGITYFRKGKYINYDGDIDDEEEVLDWLTSPANMEMTDHIEQVNRKMFEKIRKTSDYLAVIFYSDDCKQCPRVLAEVEHIDDEADKAGIDFVKIDDKQMAKEFGVFALPAIVFFKPSSKEPVIYAGDLYEEEQILTWLLTQKDPSGDVIEDLEGDKLVNLIEESGSIAVYFWNKTQCDICNSKAARKARLKKEKEQQQQQQQDSGGGSSAGAAAALGGEGEASEGGTETPTDSKHEDDVDGCEQCTKVLEELENIDDDCDKHGITFVKTKDFSVADSYGVHDYPALVYFEGGIPNVFEGELNEEEEVLQWLITQKTEDRIELITRQMLETMVEETQYLAVYFLPPDRLGKPPAYCRSFCSPLSLQEANTVTNTSTSTTSKTIINTSHKPKNFLKSYITRKRKRIESQDKINCNICDQILEGLELIDDECDVFGIHMVKIQDPQLAKRYSIKTFPALVYFRNGNPLLFEGDLQNEQSVLEWLIDDDNRELADEIEEVNERMLERLMSESTLLVVFFYDEDCAECEEILEELEEIDGEADMFGIDFVKIASVDAAKKYDVVNIPSLVYFRKQVPVLYDGDLHQHDKIITWLTSQDVFEIKNEIEEVNRKMLDKLLEENEFLTVFFYEHNQQESVTALEKLENIDSETDNLDITFVKMADSRYAKKWGVTKLPAMQISKLKILIILLITSEVSLELLQLNEVERFCYPEFHQNTRRSCECIEENDPPWRLRAVNIDCSFKNFLTSDLTEVLPLFSDTLHLNWNALETIPQLSSDSLRLLNLMHNNISLVTANNFAKVKNLKELYLSWNSIQIIEPNAFGELNSLQTLDLSHNNLHILEFNIFSPLKVLDSLYLSWNRNLNNTEGIQNIDFYTLFGINDNLRVLRLQSCSLNNTVFPERVALQELDLRCNALKRIPESLPDTLEKLDISDNLLETLQDIDTKHLTHVREFYMDDMSYLTTIEEKALFPLKSVEKISFQNNRRLKSIHELAFGANATHSPSLHSIIFRGSALHSFNITLARIFHQLNVLDLNGVPLRCDCQLAWLKDLTIETNGRCIQPPRLRGLSLRNIRSKDFSCETWPRWLTSIIIFSLIVVCSLAIYLIVIGLRPFGAVVMRRKIGVNSPYARVTIEPNRQESY</sequence>
<evidence type="ECO:0000256" key="2">
    <source>
        <dbReference type="ARBA" id="ARBA00022737"/>
    </source>
</evidence>
<dbReference type="InterPro" id="IPR032675">
    <property type="entry name" value="LRR_dom_sf"/>
</dbReference>
<reference evidence="6" key="2">
    <citation type="submission" date="2020-05" db="UniProtKB">
        <authorList>
            <consortium name="EnsemblMetazoa"/>
        </authorList>
    </citation>
    <scope>IDENTIFICATION</scope>
    <source>
        <strain evidence="6">IAEA</strain>
    </source>
</reference>
<evidence type="ECO:0000313" key="6">
    <source>
        <dbReference type="EnsemblMetazoa" id="GPPI044848-PA"/>
    </source>
</evidence>
<feature type="domain" description="Thioredoxin" evidence="5">
    <location>
        <begin position="482"/>
        <end position="629"/>
    </location>
</feature>
<dbReference type="PANTHER" id="PTHR19991">
    <property type="entry name" value="L 2 01289"/>
    <property type="match status" value="1"/>
</dbReference>
<dbReference type="Gene3D" id="3.40.30.10">
    <property type="entry name" value="Glutaredoxin"/>
    <property type="match status" value="12"/>
</dbReference>
<dbReference type="InterPro" id="IPR001611">
    <property type="entry name" value="Leu-rich_rpt"/>
</dbReference>
<dbReference type="EMBL" id="JXJN01022982">
    <property type="status" value="NOT_ANNOTATED_CDS"/>
    <property type="molecule type" value="Genomic_DNA"/>
</dbReference>
<accession>A0A1B0BZ53</accession>
<dbReference type="SMART" id="SM00369">
    <property type="entry name" value="LRR_TYP"/>
    <property type="match status" value="5"/>
</dbReference>
<keyword evidence="2" id="KW-0677">Repeat</keyword>